<dbReference type="AlphaFoldDB" id="M7T5V7"/>
<dbReference type="OrthoDB" id="7464126at2759"/>
<name>M7T5V7_EUTLA</name>
<dbReference type="KEGG" id="ela:UCREL1_7837"/>
<dbReference type="EMBL" id="KB706915">
    <property type="protein sequence ID" value="EMR65191.1"/>
    <property type="molecule type" value="Genomic_DNA"/>
</dbReference>
<dbReference type="Proteomes" id="UP000012174">
    <property type="component" value="Unassembled WGS sequence"/>
</dbReference>
<dbReference type="FunFam" id="2.60.260.20:FF:000013">
    <property type="entry name" value="DnaJ subfamily B member 11"/>
    <property type="match status" value="1"/>
</dbReference>
<dbReference type="InterPro" id="IPR008971">
    <property type="entry name" value="HSP40/DnaJ_pept-bd"/>
</dbReference>
<evidence type="ECO:0000313" key="4">
    <source>
        <dbReference type="EMBL" id="EMR65191.1"/>
    </source>
</evidence>
<sequence>MASFGWSVGDIVAVGKLAWKLYNGCKNAGEEFRSLTEEVQGLQAVLHEVGEELLQPTSVFHKSGKSQQRQLANLIDDCNTDLRDLERYLLQHKSLNTNKPRYWDRIRFGAKSTEGIRQKISRHTDGLNLFLTHVNTLSLSRIEQASESSTNILSDIVSKLDQLRQEVQTGRKDGSVFNVETDWSKLEQELVGQHITERDVVTNREPIKDHVMKWLDDVRDDEVNKTLRESSGSDTKRSSSMLPWCPDNAPMSRGDKRKGCHNILDLQEVAFLTSDTEEHERRDMRCASPTSFLSLSNTETISLVSEYSSRLESDQVTRITTPDASEFYEAENSLGHLEDQKALIDQLDAFLLEMSGTPSLKPTRTGSSISTTTGLQADGKAAHSPILDAASGYQSRRSITKALPLTLEEALFGCTKYEAVDESIYLIVENQAVDVRERTVEVVVPAGAHQGSCIGVLGIGVDADGTLQDLDFVVEWVSIPLISTSTFAPDKLVLLASFANNNNNNHHKKSHHLYQLDGEHLVYTLEITLLESLCGWSRIVPTLDKEDVRVERQEVTPPHWSTVYSGRGMPKPNRPNARSNLVIKVNIKYPERVSNEQKKIFQSTFGSEA</sequence>
<feature type="domain" description="Chaperone DnaJ C-terminal" evidence="3">
    <location>
        <begin position="507"/>
        <end position="590"/>
    </location>
</feature>
<dbReference type="InterPro" id="IPR002939">
    <property type="entry name" value="DnaJ_C"/>
</dbReference>
<feature type="compositionally biased region" description="Polar residues" evidence="2">
    <location>
        <begin position="229"/>
        <end position="241"/>
    </location>
</feature>
<dbReference type="GO" id="GO:0051082">
    <property type="term" value="F:unfolded protein binding"/>
    <property type="evidence" value="ECO:0007669"/>
    <property type="project" value="InterPro"/>
</dbReference>
<organism evidence="4 5">
    <name type="scientific">Eutypa lata (strain UCR-EL1)</name>
    <name type="common">Grapevine dieback disease fungus</name>
    <name type="synonym">Eutypa armeniacae</name>
    <dbReference type="NCBI Taxonomy" id="1287681"/>
    <lineage>
        <taxon>Eukaryota</taxon>
        <taxon>Fungi</taxon>
        <taxon>Dikarya</taxon>
        <taxon>Ascomycota</taxon>
        <taxon>Pezizomycotina</taxon>
        <taxon>Sordariomycetes</taxon>
        <taxon>Xylariomycetidae</taxon>
        <taxon>Xylariales</taxon>
        <taxon>Diatrypaceae</taxon>
        <taxon>Eutypa</taxon>
    </lineage>
</organism>
<dbReference type="PANTHER" id="PTHR24078:SF553">
    <property type="entry name" value="DNAJ HOMOLOG SUBFAMILY B MEMBER 5"/>
    <property type="match status" value="1"/>
</dbReference>
<dbReference type="GO" id="GO:0005829">
    <property type="term" value="C:cytosol"/>
    <property type="evidence" value="ECO:0007669"/>
    <property type="project" value="TreeGrafter"/>
</dbReference>
<evidence type="ECO:0000256" key="1">
    <source>
        <dbReference type="ARBA" id="ARBA00023186"/>
    </source>
</evidence>
<dbReference type="OMA" id="NGCKNAG"/>
<evidence type="ECO:0000256" key="2">
    <source>
        <dbReference type="SAM" id="MobiDB-lite"/>
    </source>
</evidence>
<keyword evidence="1" id="KW-0143">Chaperone</keyword>
<dbReference type="GO" id="GO:0051087">
    <property type="term" value="F:protein-folding chaperone binding"/>
    <property type="evidence" value="ECO:0007669"/>
    <property type="project" value="TreeGrafter"/>
</dbReference>
<evidence type="ECO:0000259" key="3">
    <source>
        <dbReference type="Pfam" id="PF01556"/>
    </source>
</evidence>
<dbReference type="GO" id="GO:0006457">
    <property type="term" value="P:protein folding"/>
    <property type="evidence" value="ECO:0007669"/>
    <property type="project" value="InterPro"/>
</dbReference>
<dbReference type="eggNOG" id="KOG0714">
    <property type="taxonomic scope" value="Eukaryota"/>
</dbReference>
<dbReference type="InterPro" id="IPR051339">
    <property type="entry name" value="DnaJ_subfamily_B"/>
</dbReference>
<dbReference type="Gene3D" id="2.60.260.20">
    <property type="entry name" value="Urease metallochaperone UreE, N-terminal domain"/>
    <property type="match status" value="2"/>
</dbReference>
<feature type="region of interest" description="Disordered" evidence="2">
    <location>
        <begin position="225"/>
        <end position="253"/>
    </location>
</feature>
<dbReference type="SUPFAM" id="SSF49493">
    <property type="entry name" value="HSP40/DnaJ peptide-binding domain"/>
    <property type="match status" value="1"/>
</dbReference>
<reference evidence="5" key="1">
    <citation type="journal article" date="2013" name="Genome Announc.">
        <title>Draft genome sequence of the grapevine dieback fungus Eutypa lata UCR-EL1.</title>
        <authorList>
            <person name="Blanco-Ulate B."/>
            <person name="Rolshausen P.E."/>
            <person name="Cantu D."/>
        </authorList>
    </citation>
    <scope>NUCLEOTIDE SEQUENCE [LARGE SCALE GENOMIC DNA]</scope>
    <source>
        <strain evidence="5">UCR-EL1</strain>
    </source>
</reference>
<keyword evidence="5" id="KW-1185">Reference proteome</keyword>
<gene>
    <name evidence="4" type="ORF">UCREL1_7837</name>
</gene>
<dbReference type="STRING" id="1287681.M7T5V7"/>
<protein>
    <recommendedName>
        <fullName evidence="3">Chaperone DnaJ C-terminal domain-containing protein</fullName>
    </recommendedName>
</protein>
<dbReference type="HOGENOM" id="CLU_449851_0_0_1"/>
<accession>M7T5V7</accession>
<proteinExistence type="predicted"/>
<dbReference type="PANTHER" id="PTHR24078">
    <property type="entry name" value="DNAJ HOMOLOG SUBFAMILY C MEMBER"/>
    <property type="match status" value="1"/>
</dbReference>
<dbReference type="Pfam" id="PF01556">
    <property type="entry name" value="DnaJ_C"/>
    <property type="match status" value="1"/>
</dbReference>
<evidence type="ECO:0000313" key="5">
    <source>
        <dbReference type="Proteomes" id="UP000012174"/>
    </source>
</evidence>